<reference evidence="2 3" key="1">
    <citation type="journal article" date="2019" name="Sci. Rep.">
        <title>Orb-weaving spider Araneus ventricosus genome elucidates the spidroin gene catalogue.</title>
        <authorList>
            <person name="Kono N."/>
            <person name="Nakamura H."/>
            <person name="Ohtoshi R."/>
            <person name="Moran D.A.P."/>
            <person name="Shinohara A."/>
            <person name="Yoshida Y."/>
            <person name="Fujiwara M."/>
            <person name="Mori M."/>
            <person name="Tomita M."/>
            <person name="Arakawa K."/>
        </authorList>
    </citation>
    <scope>NUCLEOTIDE SEQUENCE [LARGE SCALE GENOMIC DNA]</scope>
</reference>
<accession>A0A4Y2P9G4</accession>
<name>A0A4Y2P9G4_ARAVE</name>
<evidence type="ECO:0000256" key="1">
    <source>
        <dbReference type="SAM" id="MobiDB-lite"/>
    </source>
</evidence>
<dbReference type="Proteomes" id="UP000499080">
    <property type="component" value="Unassembled WGS sequence"/>
</dbReference>
<organism evidence="2 3">
    <name type="scientific">Araneus ventricosus</name>
    <name type="common">Orbweaver spider</name>
    <name type="synonym">Epeira ventricosa</name>
    <dbReference type="NCBI Taxonomy" id="182803"/>
    <lineage>
        <taxon>Eukaryota</taxon>
        <taxon>Metazoa</taxon>
        <taxon>Ecdysozoa</taxon>
        <taxon>Arthropoda</taxon>
        <taxon>Chelicerata</taxon>
        <taxon>Arachnida</taxon>
        <taxon>Araneae</taxon>
        <taxon>Araneomorphae</taxon>
        <taxon>Entelegynae</taxon>
        <taxon>Araneoidea</taxon>
        <taxon>Araneidae</taxon>
        <taxon>Araneus</taxon>
    </lineage>
</organism>
<comment type="caution">
    <text evidence="2">The sequence shown here is derived from an EMBL/GenBank/DDBJ whole genome shotgun (WGS) entry which is preliminary data.</text>
</comment>
<gene>
    <name evidence="2" type="ORF">AVEN_249232_1</name>
</gene>
<evidence type="ECO:0000313" key="3">
    <source>
        <dbReference type="Proteomes" id="UP000499080"/>
    </source>
</evidence>
<sequence>MSFCVWTLFNLPCSKQPYTGFYKVLSRTNKNFIILKDNKKVTLTIDRLKPVHLLLDSVNSSESKLDSPRVNTSSPTPSTKEPEKSSIPLPEKSAILRRIGRRVHFPASIRFCVLKIEDPIIFS</sequence>
<proteinExistence type="predicted"/>
<dbReference type="EMBL" id="BGPR01010718">
    <property type="protein sequence ID" value="GBN47682.1"/>
    <property type="molecule type" value="Genomic_DNA"/>
</dbReference>
<evidence type="ECO:0000313" key="2">
    <source>
        <dbReference type="EMBL" id="GBN47682.1"/>
    </source>
</evidence>
<dbReference type="OrthoDB" id="422540at2759"/>
<keyword evidence="3" id="KW-1185">Reference proteome</keyword>
<protein>
    <submittedName>
        <fullName evidence="2">Uncharacterized protein</fullName>
    </submittedName>
</protein>
<dbReference type="AlphaFoldDB" id="A0A4Y2P9G4"/>
<feature type="region of interest" description="Disordered" evidence="1">
    <location>
        <begin position="59"/>
        <end position="89"/>
    </location>
</feature>
<feature type="compositionally biased region" description="Polar residues" evidence="1">
    <location>
        <begin position="69"/>
        <end position="79"/>
    </location>
</feature>